<evidence type="ECO:0000259" key="2">
    <source>
        <dbReference type="Pfam" id="PF08174"/>
    </source>
</evidence>
<dbReference type="AlphaFoldDB" id="A0AAW1TPP6"/>
<feature type="region of interest" description="Disordered" evidence="1">
    <location>
        <begin position="183"/>
        <end position="203"/>
    </location>
</feature>
<dbReference type="Pfam" id="PF08174">
    <property type="entry name" value="Anillin"/>
    <property type="match status" value="1"/>
</dbReference>
<evidence type="ECO:0000256" key="1">
    <source>
        <dbReference type="SAM" id="MobiDB-lite"/>
    </source>
</evidence>
<keyword evidence="4" id="KW-1185">Reference proteome</keyword>
<reference evidence="3 4" key="1">
    <citation type="submission" date="2023-03" db="EMBL/GenBank/DDBJ databases">
        <title>Genome insight into feeding habits of ladybird beetles.</title>
        <authorList>
            <person name="Li H.-S."/>
            <person name="Huang Y.-H."/>
            <person name="Pang H."/>
        </authorList>
    </citation>
    <scope>NUCLEOTIDE SEQUENCE [LARGE SCALE GENOMIC DNA]</scope>
    <source>
        <strain evidence="3">SYSU_2023b</strain>
        <tissue evidence="3">Whole body</tissue>
    </source>
</reference>
<proteinExistence type="predicted"/>
<dbReference type="EMBL" id="JARQZJ010000001">
    <property type="protein sequence ID" value="KAK9869114.1"/>
    <property type="molecule type" value="Genomic_DNA"/>
</dbReference>
<feature type="domain" description="Anillin homology" evidence="2">
    <location>
        <begin position="829"/>
        <end position="937"/>
    </location>
</feature>
<dbReference type="InterPro" id="IPR012966">
    <property type="entry name" value="AHD"/>
</dbReference>
<gene>
    <name evidence="3" type="ORF">WA026_002872</name>
</gene>
<feature type="region of interest" description="Disordered" evidence="1">
    <location>
        <begin position="122"/>
        <end position="142"/>
    </location>
</feature>
<accession>A0AAW1TPP6</accession>
<protein>
    <recommendedName>
        <fullName evidence="2">Anillin homology domain-containing protein</fullName>
    </recommendedName>
</protein>
<comment type="caution">
    <text evidence="3">The sequence shown here is derived from an EMBL/GenBank/DDBJ whole genome shotgun (WGS) entry which is preliminary data.</text>
</comment>
<evidence type="ECO:0000313" key="4">
    <source>
        <dbReference type="Proteomes" id="UP001431783"/>
    </source>
</evidence>
<organism evidence="3 4">
    <name type="scientific">Henosepilachna vigintioctopunctata</name>
    <dbReference type="NCBI Taxonomy" id="420089"/>
    <lineage>
        <taxon>Eukaryota</taxon>
        <taxon>Metazoa</taxon>
        <taxon>Ecdysozoa</taxon>
        <taxon>Arthropoda</taxon>
        <taxon>Hexapoda</taxon>
        <taxon>Insecta</taxon>
        <taxon>Pterygota</taxon>
        <taxon>Neoptera</taxon>
        <taxon>Endopterygota</taxon>
        <taxon>Coleoptera</taxon>
        <taxon>Polyphaga</taxon>
        <taxon>Cucujiformia</taxon>
        <taxon>Coccinelloidea</taxon>
        <taxon>Coccinellidae</taxon>
        <taxon>Epilachninae</taxon>
        <taxon>Epilachnini</taxon>
        <taxon>Henosepilachna</taxon>
    </lineage>
</organism>
<dbReference type="Proteomes" id="UP001431783">
    <property type="component" value="Unassembled WGS sequence"/>
</dbReference>
<evidence type="ECO:0000313" key="3">
    <source>
        <dbReference type="EMBL" id="KAK9869114.1"/>
    </source>
</evidence>
<sequence length="967" mass="110403">MSSSVEPEECNKHSVGGNKFSVFKTDENDVEVKHSFKIPKDFCPESQCIEFKIESPVMKIIPKNQYKSVRNFKRKAQNRTHRRMSPIEKKGMRTASRRYQRNHNIINTSIFIPRSIHYQSGNSVDINSGSSEDQESTTDNKVQSKINKFNALIENINASKRIRNVITKSIENLTIIIFGHRESSVDTGSDSSEDQKSMTKYSSNTVQTRINEFNTLFENTHSSKEIKKALTKSVNDLSNFIYGQPQVQSRIKEYNNLIQKMNTMSTMTNNSKLQSGINECNFAKQNLNEFKEKEDSVKIEEITDKFAKDFIVSQPGTSVESILDSSKDRISMINHSGNKVPFKNEKIDTLIENISLSGKILEDVTKSVENRASFILSESGTSVLKSSEAPEDPKLMIDYSGSEVPFESETVNTLKKNMSAVEKLQEDITKSMEELANFILSEPGTSVDTTSESSDDQESIKDYSDCKVKSIINKLNAQIKNMFSSEKTHDNSKKSTGVSVLPHPDSFVRKHINLFETVCSGNREASTIIEKQNFGEKKFRFELSDQCGPTCETVKKYFTVIEELKQKNDSNIVKQLILQRFENDLEKFVKRAQEERLSGDSGNDSTCEHCFETSLYQEIERAAITPTGNTKSIEASQQVCERKFLELSLSPQKAKLRHLRRNISGRSRYNGGTYWRNSVGTSHLSELVSTASFPLHLFNNRRISEGTYASITESSDWTLSSTHTESTIRNLDSDGETIKDEESTRKWMAKFGGENSIISQISKAFEIFERGKCSYKNLGSIEAERILLAANLRTMYSMEGMSTPVLDNIRNERRFRHVRLSNIVVPLTRFSGRSTSIRFFVFVFRCGPTLLYSDLLWSDEDMEVKSEENFIFRELPTDFEIIFQIYSLKAKLTNNLKGSKSKGPLKKIMRKVFLPRRREKNSKTSAFKIYGEAYLNRYYKNYGEIPINNSIKPVGENFRCNIDISDW</sequence>
<name>A0AAW1TPP6_9CUCU</name>